<dbReference type="AlphaFoldDB" id="A0A975PAS6"/>
<protein>
    <submittedName>
        <fullName evidence="7">Cytochrome c-550 PedF</fullName>
    </submittedName>
</protein>
<keyword evidence="7" id="KW-0614">Plasmid</keyword>
<sequence length="222" mass="23339">MIRLSITCATLLICSAQLAFAHGDTVPQAVDTSGLPDLGEAMASENPWRTAEGDLLFSAVKIGAKGFNSNCARCHGLEAIAGGLAPDLRYLEASEWGDEWYLSRVLTGYEQNGAVKMPPFADILSPEAIWAIRTYIETRPDQEEMTARQPELSAAHAKVEALAAGGDATAIAAELDALGDSFAVLSGAARSVTALHQAAHILRADPARAPAAAELIAATLRN</sequence>
<dbReference type="SUPFAM" id="SSF46626">
    <property type="entry name" value="Cytochrome c"/>
    <property type="match status" value="1"/>
</dbReference>
<dbReference type="PROSITE" id="PS51007">
    <property type="entry name" value="CYTC"/>
    <property type="match status" value="1"/>
</dbReference>
<dbReference type="GO" id="GO:0046872">
    <property type="term" value="F:metal ion binding"/>
    <property type="evidence" value="ECO:0007669"/>
    <property type="project" value="UniProtKB-KW"/>
</dbReference>
<dbReference type="GO" id="GO:0020037">
    <property type="term" value="F:heme binding"/>
    <property type="evidence" value="ECO:0007669"/>
    <property type="project" value="InterPro"/>
</dbReference>
<evidence type="ECO:0000256" key="2">
    <source>
        <dbReference type="ARBA" id="ARBA00022723"/>
    </source>
</evidence>
<dbReference type="InterPro" id="IPR036909">
    <property type="entry name" value="Cyt_c-like_dom_sf"/>
</dbReference>
<name>A0A975PAS6_9RHOB</name>
<feature type="signal peptide" evidence="5">
    <location>
        <begin position="1"/>
        <end position="21"/>
    </location>
</feature>
<organism evidence="7 8">
    <name type="scientific">Gemmobacter fulvus</name>
    <dbReference type="NCBI Taxonomy" id="2840474"/>
    <lineage>
        <taxon>Bacteria</taxon>
        <taxon>Pseudomonadati</taxon>
        <taxon>Pseudomonadota</taxon>
        <taxon>Alphaproteobacteria</taxon>
        <taxon>Rhodobacterales</taxon>
        <taxon>Paracoccaceae</taxon>
        <taxon>Gemmobacter</taxon>
    </lineage>
</organism>
<gene>
    <name evidence="7" type="primary">pedF</name>
    <name evidence="7" type="ORF">KM031_18150</name>
</gene>
<evidence type="ECO:0000256" key="1">
    <source>
        <dbReference type="ARBA" id="ARBA00022617"/>
    </source>
</evidence>
<dbReference type="Gene3D" id="1.10.760.10">
    <property type="entry name" value="Cytochrome c-like domain"/>
    <property type="match status" value="1"/>
</dbReference>
<evidence type="ECO:0000256" key="5">
    <source>
        <dbReference type="SAM" id="SignalP"/>
    </source>
</evidence>
<evidence type="ECO:0000259" key="6">
    <source>
        <dbReference type="PROSITE" id="PS51007"/>
    </source>
</evidence>
<keyword evidence="8" id="KW-1185">Reference proteome</keyword>
<dbReference type="Pfam" id="PF13442">
    <property type="entry name" value="Cytochrome_CBB3"/>
    <property type="match status" value="1"/>
</dbReference>
<proteinExistence type="predicted"/>
<dbReference type="EMBL" id="CP076362">
    <property type="protein sequence ID" value="QWK92218.1"/>
    <property type="molecule type" value="Genomic_DNA"/>
</dbReference>
<dbReference type="InterPro" id="IPR009056">
    <property type="entry name" value="Cyt_c-like_dom"/>
</dbReference>
<keyword evidence="5" id="KW-0732">Signal</keyword>
<keyword evidence="3 4" id="KW-0408">Iron</keyword>
<evidence type="ECO:0000256" key="3">
    <source>
        <dbReference type="ARBA" id="ARBA00023004"/>
    </source>
</evidence>
<accession>A0A975PAS6</accession>
<dbReference type="InterPro" id="IPR030991">
    <property type="entry name" value="c550_proteobact"/>
</dbReference>
<evidence type="ECO:0000256" key="4">
    <source>
        <dbReference type="PROSITE-ProRule" id="PRU00433"/>
    </source>
</evidence>
<feature type="domain" description="Cytochrome c" evidence="6">
    <location>
        <begin position="58"/>
        <end position="140"/>
    </location>
</feature>
<dbReference type="RefSeq" id="WP_215505104.1">
    <property type="nucleotide sequence ID" value="NZ_CP076362.1"/>
</dbReference>
<evidence type="ECO:0000313" key="8">
    <source>
        <dbReference type="Proteomes" id="UP000679352"/>
    </source>
</evidence>
<feature type="chain" id="PRO_5037999423" evidence="5">
    <location>
        <begin position="22"/>
        <end position="222"/>
    </location>
</feature>
<reference evidence="7" key="1">
    <citation type="submission" date="2021-06" db="EMBL/GenBank/DDBJ databases">
        <authorList>
            <person name="Lee C.-S."/>
            <person name="Jin L."/>
        </authorList>
    </citation>
    <scope>NUCLEOTIDE SEQUENCE</scope>
    <source>
        <strain evidence="7">Con5</strain>
        <plasmid evidence="7">p1</plasmid>
    </source>
</reference>
<dbReference type="Proteomes" id="UP000679352">
    <property type="component" value="Plasmid p1"/>
</dbReference>
<dbReference type="KEGG" id="gfu:KM031_18150"/>
<dbReference type="GO" id="GO:0009055">
    <property type="term" value="F:electron transfer activity"/>
    <property type="evidence" value="ECO:0007669"/>
    <property type="project" value="InterPro"/>
</dbReference>
<keyword evidence="2 4" id="KW-0479">Metal-binding</keyword>
<keyword evidence="1 4" id="KW-0349">Heme</keyword>
<geneLocation type="plasmid" evidence="7 8">
    <name>p1</name>
</geneLocation>
<evidence type="ECO:0000313" key="7">
    <source>
        <dbReference type="EMBL" id="QWK92218.1"/>
    </source>
</evidence>
<dbReference type="NCBIfam" id="TIGR04494">
    <property type="entry name" value="c550_PedF"/>
    <property type="match status" value="1"/>
</dbReference>